<keyword evidence="5 16" id="KW-0820">tRNA-binding</keyword>
<evidence type="ECO:0000259" key="19">
    <source>
        <dbReference type="PROSITE" id="PS51483"/>
    </source>
</evidence>
<dbReference type="PROSITE" id="PS50886">
    <property type="entry name" value="TRBD"/>
    <property type="match status" value="1"/>
</dbReference>
<evidence type="ECO:0000313" key="20">
    <source>
        <dbReference type="EMBL" id="AMW34218.1"/>
    </source>
</evidence>
<dbReference type="InterPro" id="IPR012340">
    <property type="entry name" value="NA-bd_OB-fold"/>
</dbReference>
<dbReference type="SUPFAM" id="SSF50249">
    <property type="entry name" value="Nucleic acid-binding proteins"/>
    <property type="match status" value="1"/>
</dbReference>
<dbReference type="InterPro" id="IPR005147">
    <property type="entry name" value="tRNA_synthase_B5-dom"/>
</dbReference>
<dbReference type="HAMAP" id="MF_00283">
    <property type="entry name" value="Phe_tRNA_synth_beta1"/>
    <property type="match status" value="1"/>
</dbReference>
<comment type="catalytic activity">
    <reaction evidence="14 15">
        <text>tRNA(Phe) + L-phenylalanine + ATP = L-phenylalanyl-tRNA(Phe) + AMP + diphosphate + H(+)</text>
        <dbReference type="Rhea" id="RHEA:19413"/>
        <dbReference type="Rhea" id="RHEA-COMP:9668"/>
        <dbReference type="Rhea" id="RHEA-COMP:9699"/>
        <dbReference type="ChEBI" id="CHEBI:15378"/>
        <dbReference type="ChEBI" id="CHEBI:30616"/>
        <dbReference type="ChEBI" id="CHEBI:33019"/>
        <dbReference type="ChEBI" id="CHEBI:58095"/>
        <dbReference type="ChEBI" id="CHEBI:78442"/>
        <dbReference type="ChEBI" id="CHEBI:78531"/>
        <dbReference type="ChEBI" id="CHEBI:456215"/>
        <dbReference type="EC" id="6.1.1.20"/>
    </reaction>
</comment>
<evidence type="ECO:0000256" key="7">
    <source>
        <dbReference type="ARBA" id="ARBA00022723"/>
    </source>
</evidence>
<comment type="subcellular location">
    <subcellularLocation>
        <location evidence="1 15">Cytoplasm</location>
    </subcellularLocation>
</comment>
<protein>
    <recommendedName>
        <fullName evidence="15">Phenylalanine--tRNA ligase beta subunit</fullName>
        <ecNumber evidence="15">6.1.1.20</ecNumber>
    </recommendedName>
    <alternativeName>
        <fullName evidence="15">Phenylalanyl-tRNA synthetase beta subunit</fullName>
        <shortName evidence="15">PheRS</shortName>
    </alternativeName>
</protein>
<dbReference type="RefSeq" id="WP_066132953.1">
    <property type="nucleotide sequence ID" value="NZ_CP014525.1"/>
</dbReference>
<dbReference type="GeneID" id="53316000"/>
<keyword evidence="6 15" id="KW-0436">Ligase</keyword>
<keyword evidence="9 15" id="KW-0067">ATP-binding</keyword>
<dbReference type="GO" id="GO:0005524">
    <property type="term" value="F:ATP binding"/>
    <property type="evidence" value="ECO:0007669"/>
    <property type="project" value="UniProtKB-UniRule"/>
</dbReference>
<sequence>MKFTLSWLKDHLETDASLDEIGKTLTSIGLEVESITDPAATLEGFITGHVKTAEKHPDADRLRLCTVDIGDKTLQIVCGAPNARAGIKVAVAVPSCIIPATGDVLKKGTVRGQESQGMMCSSRELCLGEDHDGIIELPDDTTVGLPLATALNLDPVIDISVTPNRADCLGIRGIARDLAAAGLGTLKADTPAVTAVPAAFTSGLSIIRDLPEDADTACPYFAGRLIRGVHNGESPAWLKKRLHAIGLRPISALVDVTNYLTFGWNRPLHVFDAGRVSGPLTVRMAKDGETLLALNNRVCTLDASMVVIADAKGVQSVGGVIGGMESGCTEDTTDVIIEAALFDPARIAATGRRLNIVSDARYRFERGIDPASVMEGMERATRLIMDLCGGEPGDIVTVGTTPSWKKSITLRPERVEKLVGMTVGIDRMLTLLDRLGCAPKLENGIIHATPPSWRVDLEAEHDLVEEVARLHGYDSLEAIPLPRKSMPVRILSPRQKITRLVARTLASRGLHETVTWSFMSSDHAPAFGGGQDDVRLANPISADLDVMRPSILPNLIAAASRNAARGMADLGLFETGPQFQGGMPGQQKLMATGLRTGKTGPRHWDTRPRTVDVFDARADALAVLEAAGVATINLQITADAPAWYHPGRSGSLRLGPTIVATFGEIHPRIQRMMDAKGSMVGFEVFLEALPLPRNKPGKARPLLKASPFQPLERDFAFVVGKDVCADTMLRAARSADKTLITAVSVFDVYEGQNVPEGQKSIALSATLQPMDRTLTDEDIDGVCRKIVSAVEKASGGTQRA</sequence>
<dbReference type="OrthoDB" id="9805455at2"/>
<dbReference type="Pfam" id="PF03147">
    <property type="entry name" value="FDX-ACB"/>
    <property type="match status" value="1"/>
</dbReference>
<evidence type="ECO:0000256" key="2">
    <source>
        <dbReference type="ARBA" id="ARBA00008653"/>
    </source>
</evidence>
<dbReference type="SUPFAM" id="SSF46955">
    <property type="entry name" value="Putative DNA-binding domain"/>
    <property type="match status" value="1"/>
</dbReference>
<dbReference type="Gene3D" id="3.30.70.380">
    <property type="entry name" value="Ferrodoxin-fold anticodon-binding domain"/>
    <property type="match status" value="1"/>
</dbReference>
<dbReference type="Proteomes" id="UP000076066">
    <property type="component" value="Chromosome"/>
</dbReference>
<comment type="subunit">
    <text evidence="3 15">Tetramer of two alpha and two beta subunits.</text>
</comment>
<dbReference type="SMART" id="SM00896">
    <property type="entry name" value="FDX-ACB"/>
    <property type="match status" value="1"/>
</dbReference>
<keyword evidence="11 16" id="KW-0694">RNA-binding</keyword>
<dbReference type="EMBL" id="CP014525">
    <property type="protein sequence ID" value="AMW34218.1"/>
    <property type="molecule type" value="Genomic_DNA"/>
</dbReference>
<reference evidence="20 21" key="1">
    <citation type="submission" date="2016-02" db="EMBL/GenBank/DDBJ databases">
        <title>Complete Genome of H5569, the type strain of the newly described species Haematospirillium jordaniae.</title>
        <authorList>
            <person name="Nicholson A.C."/>
            <person name="Humrighouse B.W."/>
            <person name="Loparov V."/>
            <person name="McQuiston J.R."/>
        </authorList>
    </citation>
    <scope>NUCLEOTIDE SEQUENCE [LARGE SCALE GENOMIC DNA]</scope>
    <source>
        <strain evidence="20 21">H5569</strain>
    </source>
</reference>
<keyword evidence="13 15" id="KW-0030">Aminoacyl-tRNA synthetase</keyword>
<feature type="binding site" evidence="15">
    <location>
        <position position="462"/>
    </location>
    <ligand>
        <name>Mg(2+)</name>
        <dbReference type="ChEBI" id="CHEBI:18420"/>
        <note>shared with alpha subunit</note>
    </ligand>
</feature>
<dbReference type="STRING" id="1549855.AY555_02395"/>
<dbReference type="SMART" id="SM00873">
    <property type="entry name" value="B3_4"/>
    <property type="match status" value="1"/>
</dbReference>
<dbReference type="Pfam" id="PF03484">
    <property type="entry name" value="B5"/>
    <property type="match status" value="1"/>
</dbReference>
<evidence type="ECO:0000256" key="6">
    <source>
        <dbReference type="ARBA" id="ARBA00022598"/>
    </source>
</evidence>
<feature type="binding site" evidence="15">
    <location>
        <position position="466"/>
    </location>
    <ligand>
        <name>Mg(2+)</name>
        <dbReference type="ChEBI" id="CHEBI:18420"/>
        <note>shared with alpha subunit</note>
    </ligand>
</feature>
<dbReference type="SUPFAM" id="SSF54991">
    <property type="entry name" value="Anticodon-binding domain of PheRS"/>
    <property type="match status" value="1"/>
</dbReference>
<keyword evidence="7 15" id="KW-0479">Metal-binding</keyword>
<dbReference type="InterPro" id="IPR036690">
    <property type="entry name" value="Fdx_antiC-bd_sf"/>
</dbReference>
<dbReference type="Gene3D" id="3.30.930.10">
    <property type="entry name" value="Bira Bifunctional Protein, Domain 2"/>
    <property type="match status" value="1"/>
</dbReference>
<evidence type="ECO:0000256" key="9">
    <source>
        <dbReference type="ARBA" id="ARBA00022840"/>
    </source>
</evidence>
<evidence type="ECO:0000313" key="21">
    <source>
        <dbReference type="Proteomes" id="UP000076066"/>
    </source>
</evidence>
<dbReference type="InterPro" id="IPR005121">
    <property type="entry name" value="Fdx_antiC-bd"/>
</dbReference>
<evidence type="ECO:0000256" key="4">
    <source>
        <dbReference type="ARBA" id="ARBA00022490"/>
    </source>
</evidence>
<dbReference type="PROSITE" id="PS51447">
    <property type="entry name" value="FDX_ACB"/>
    <property type="match status" value="1"/>
</dbReference>
<dbReference type="InterPro" id="IPR045060">
    <property type="entry name" value="Phe-tRNA-ligase_IIc_bsu"/>
</dbReference>
<feature type="binding site" evidence="15">
    <location>
        <position position="456"/>
    </location>
    <ligand>
        <name>Mg(2+)</name>
        <dbReference type="ChEBI" id="CHEBI:18420"/>
        <note>shared with alpha subunit</note>
    </ligand>
</feature>
<accession>A0A143DDL5</accession>
<evidence type="ECO:0000256" key="11">
    <source>
        <dbReference type="ARBA" id="ARBA00022884"/>
    </source>
</evidence>
<keyword evidence="12 15" id="KW-0648">Protein biosynthesis</keyword>
<evidence type="ECO:0000256" key="15">
    <source>
        <dbReference type="HAMAP-Rule" id="MF_00283"/>
    </source>
</evidence>
<dbReference type="Gene3D" id="3.50.40.10">
    <property type="entry name" value="Phenylalanyl-trna Synthetase, Chain B, domain 3"/>
    <property type="match status" value="1"/>
</dbReference>
<evidence type="ECO:0000256" key="5">
    <source>
        <dbReference type="ARBA" id="ARBA00022555"/>
    </source>
</evidence>
<evidence type="ECO:0000256" key="14">
    <source>
        <dbReference type="ARBA" id="ARBA00049255"/>
    </source>
</evidence>
<comment type="cofactor">
    <cofactor evidence="15">
        <name>Mg(2+)</name>
        <dbReference type="ChEBI" id="CHEBI:18420"/>
    </cofactor>
    <text evidence="15">Binds 2 magnesium ions per tetramer.</text>
</comment>
<dbReference type="NCBIfam" id="TIGR00472">
    <property type="entry name" value="pheT_bact"/>
    <property type="match status" value="1"/>
</dbReference>
<dbReference type="GO" id="GO:0000287">
    <property type="term" value="F:magnesium ion binding"/>
    <property type="evidence" value="ECO:0007669"/>
    <property type="project" value="UniProtKB-UniRule"/>
</dbReference>
<evidence type="ECO:0000256" key="16">
    <source>
        <dbReference type="PROSITE-ProRule" id="PRU00209"/>
    </source>
</evidence>
<dbReference type="Pfam" id="PF03483">
    <property type="entry name" value="B3_4"/>
    <property type="match status" value="1"/>
</dbReference>
<dbReference type="Pfam" id="PF01588">
    <property type="entry name" value="tRNA_bind"/>
    <property type="match status" value="1"/>
</dbReference>
<evidence type="ECO:0000256" key="3">
    <source>
        <dbReference type="ARBA" id="ARBA00011209"/>
    </source>
</evidence>
<dbReference type="SUPFAM" id="SSF55681">
    <property type="entry name" value="Class II aaRS and biotin synthetases"/>
    <property type="match status" value="1"/>
</dbReference>
<evidence type="ECO:0000256" key="12">
    <source>
        <dbReference type="ARBA" id="ARBA00022917"/>
    </source>
</evidence>
<feature type="domain" description="TRNA-binding" evidence="17">
    <location>
        <begin position="39"/>
        <end position="148"/>
    </location>
</feature>
<dbReference type="InterPro" id="IPR041616">
    <property type="entry name" value="PheRS_beta_core"/>
</dbReference>
<evidence type="ECO:0000256" key="10">
    <source>
        <dbReference type="ARBA" id="ARBA00022842"/>
    </source>
</evidence>
<comment type="similarity">
    <text evidence="2 15">Belongs to the phenylalanyl-tRNA synthetase beta subunit family. Type 1 subfamily.</text>
</comment>
<dbReference type="InterPro" id="IPR009061">
    <property type="entry name" value="DNA-bd_dom_put_sf"/>
</dbReference>
<dbReference type="GO" id="GO:0009328">
    <property type="term" value="C:phenylalanine-tRNA ligase complex"/>
    <property type="evidence" value="ECO:0007669"/>
    <property type="project" value="TreeGrafter"/>
</dbReference>
<evidence type="ECO:0000256" key="8">
    <source>
        <dbReference type="ARBA" id="ARBA00022741"/>
    </source>
</evidence>
<organism evidence="20 21">
    <name type="scientific">Haematospirillum jordaniae</name>
    <dbReference type="NCBI Taxonomy" id="1549855"/>
    <lineage>
        <taxon>Bacteria</taxon>
        <taxon>Pseudomonadati</taxon>
        <taxon>Pseudomonadota</taxon>
        <taxon>Alphaproteobacteria</taxon>
        <taxon>Rhodospirillales</taxon>
        <taxon>Novispirillaceae</taxon>
        <taxon>Haematospirillum</taxon>
    </lineage>
</organism>
<gene>
    <name evidence="15" type="primary">pheT</name>
    <name evidence="20" type="ORF">AY555_02395</name>
</gene>
<dbReference type="FunFam" id="2.40.50.140:FF:000045">
    <property type="entry name" value="Phenylalanine--tRNA ligase beta subunit"/>
    <property type="match status" value="1"/>
</dbReference>
<dbReference type="Pfam" id="PF17759">
    <property type="entry name" value="tRNA_synthFbeta"/>
    <property type="match status" value="1"/>
</dbReference>
<feature type="binding site" evidence="15">
    <location>
        <position position="465"/>
    </location>
    <ligand>
        <name>Mg(2+)</name>
        <dbReference type="ChEBI" id="CHEBI:18420"/>
        <note>shared with alpha subunit</note>
    </ligand>
</feature>
<keyword evidence="8 15" id="KW-0547">Nucleotide-binding</keyword>
<dbReference type="GO" id="GO:0006432">
    <property type="term" value="P:phenylalanyl-tRNA aminoacylation"/>
    <property type="evidence" value="ECO:0007669"/>
    <property type="project" value="UniProtKB-UniRule"/>
</dbReference>
<dbReference type="InterPro" id="IPR033714">
    <property type="entry name" value="tRNA_bind_bactPheRS"/>
</dbReference>
<dbReference type="CDD" id="cd00769">
    <property type="entry name" value="PheRS_beta_core"/>
    <property type="match status" value="1"/>
</dbReference>
<dbReference type="NCBIfam" id="NF045760">
    <property type="entry name" value="YtpR"/>
    <property type="match status" value="1"/>
</dbReference>
<evidence type="ECO:0000259" key="17">
    <source>
        <dbReference type="PROSITE" id="PS50886"/>
    </source>
</evidence>
<dbReference type="PANTHER" id="PTHR10947:SF0">
    <property type="entry name" value="PHENYLALANINE--TRNA LIGASE BETA SUBUNIT"/>
    <property type="match status" value="1"/>
</dbReference>
<dbReference type="KEGG" id="hjo:AY555_02395"/>
<dbReference type="AlphaFoldDB" id="A0A143DDL5"/>
<keyword evidence="21" id="KW-1185">Reference proteome</keyword>
<keyword evidence="10 15" id="KW-0460">Magnesium</keyword>
<dbReference type="SMART" id="SM00874">
    <property type="entry name" value="B5"/>
    <property type="match status" value="1"/>
</dbReference>
<dbReference type="PANTHER" id="PTHR10947">
    <property type="entry name" value="PHENYLALANYL-TRNA SYNTHETASE BETA CHAIN AND LEUCINE-RICH REPEAT-CONTAINING PROTEIN 47"/>
    <property type="match status" value="1"/>
</dbReference>
<dbReference type="InterPro" id="IPR002547">
    <property type="entry name" value="tRNA-bd_dom"/>
</dbReference>
<dbReference type="EC" id="6.1.1.20" evidence="15"/>
<dbReference type="SUPFAM" id="SSF56037">
    <property type="entry name" value="PheT/TilS domain"/>
    <property type="match status" value="1"/>
</dbReference>
<evidence type="ECO:0000256" key="1">
    <source>
        <dbReference type="ARBA" id="ARBA00004496"/>
    </source>
</evidence>
<dbReference type="InterPro" id="IPR045864">
    <property type="entry name" value="aa-tRNA-synth_II/BPL/LPL"/>
</dbReference>
<feature type="domain" description="B5" evidence="19">
    <location>
        <begin position="403"/>
        <end position="478"/>
    </location>
</feature>
<dbReference type="InterPro" id="IPR020825">
    <property type="entry name" value="Phe-tRNA_synthase-like_B3/B4"/>
</dbReference>
<name>A0A143DDL5_9PROT</name>
<dbReference type="Gene3D" id="2.40.50.140">
    <property type="entry name" value="Nucleic acid-binding proteins"/>
    <property type="match status" value="1"/>
</dbReference>
<dbReference type="GO" id="GO:0004826">
    <property type="term" value="F:phenylalanine-tRNA ligase activity"/>
    <property type="evidence" value="ECO:0007669"/>
    <property type="project" value="UniProtKB-UniRule"/>
</dbReference>
<dbReference type="Gene3D" id="3.30.56.10">
    <property type="match status" value="2"/>
</dbReference>
<dbReference type="CDD" id="cd02796">
    <property type="entry name" value="tRNA_bind_bactPheRS"/>
    <property type="match status" value="1"/>
</dbReference>
<feature type="domain" description="FDX-ACB" evidence="18">
    <location>
        <begin position="706"/>
        <end position="799"/>
    </location>
</feature>
<dbReference type="InterPro" id="IPR005146">
    <property type="entry name" value="B3/B4_tRNA-bd"/>
</dbReference>
<proteinExistence type="inferred from homology"/>
<evidence type="ECO:0000256" key="13">
    <source>
        <dbReference type="ARBA" id="ARBA00023146"/>
    </source>
</evidence>
<keyword evidence="4 15" id="KW-0963">Cytoplasm</keyword>
<dbReference type="InterPro" id="IPR004532">
    <property type="entry name" value="Phe-tRNA-ligase_IIc_bsu_bact"/>
</dbReference>
<dbReference type="GO" id="GO:0000049">
    <property type="term" value="F:tRNA binding"/>
    <property type="evidence" value="ECO:0007669"/>
    <property type="project" value="UniProtKB-UniRule"/>
</dbReference>
<dbReference type="PROSITE" id="PS51483">
    <property type="entry name" value="B5"/>
    <property type="match status" value="1"/>
</dbReference>
<evidence type="ECO:0000259" key="18">
    <source>
        <dbReference type="PROSITE" id="PS51447"/>
    </source>
</evidence>